<gene>
    <name evidence="4" type="ORF">L203_102214</name>
</gene>
<feature type="chain" id="PRO_5042554162" description="Mid2 domain-containing protein" evidence="3">
    <location>
        <begin position="17"/>
        <end position="372"/>
    </location>
</feature>
<reference evidence="4" key="2">
    <citation type="journal article" date="2022" name="Elife">
        <title>Obligate sexual reproduction of a homothallic fungus closely related to the Cryptococcus pathogenic species complex.</title>
        <authorList>
            <person name="Passer A.R."/>
            <person name="Clancey S.A."/>
            <person name="Shea T."/>
            <person name="David-Palma M."/>
            <person name="Averette A.F."/>
            <person name="Boekhout T."/>
            <person name="Porcel B.M."/>
            <person name="Nowrousian M."/>
            <person name="Cuomo C.A."/>
            <person name="Sun S."/>
            <person name="Heitman J."/>
            <person name="Coelho M.A."/>
        </authorList>
    </citation>
    <scope>NUCLEOTIDE SEQUENCE</scope>
    <source>
        <strain evidence="4">CBS 7841</strain>
    </source>
</reference>
<feature type="region of interest" description="Disordered" evidence="1">
    <location>
        <begin position="225"/>
        <end position="244"/>
    </location>
</feature>
<protein>
    <recommendedName>
        <fullName evidence="6">Mid2 domain-containing protein</fullName>
    </recommendedName>
</protein>
<keyword evidence="5" id="KW-1185">Reference proteome</keyword>
<feature type="transmembrane region" description="Helical" evidence="2">
    <location>
        <begin position="284"/>
        <end position="307"/>
    </location>
</feature>
<evidence type="ECO:0000256" key="2">
    <source>
        <dbReference type="SAM" id="Phobius"/>
    </source>
</evidence>
<dbReference type="Proteomes" id="UP000094043">
    <property type="component" value="Chromosome 2"/>
</dbReference>
<sequence>MLTVSTFFLLATSVVASNTRTTTLTTTLHTHHHTKSSTVHALQTQVGAVTTKDARPIDSVQAGDWDPSHDMDQIGPCEDEDFDPMFSAATSVIIGANPTAPLRPNQSGDEYALNASNKLTNSKQKEDSNWLTPSYRPDEESSESSQSSKDSQDDDDCYEYVWVDDYGNEITQRSDTELQARKLMEELENRASMGKRYVEWKNPDIHQNSGLHAFEQKALEREIQTFGSSSNAPSNTQSASSHSTTVLMSSHDSFANYPAPTLSALADVHDFKSESTDSSLSRPALIASILLISSGILLLSVTIFSVVKKRTQRVACHEARSMLDTKVQRHRKLQYAGHGNQTASTNTSFHEIAHQRVEASSTHELFYGQLQT</sequence>
<keyword evidence="2" id="KW-1133">Transmembrane helix</keyword>
<evidence type="ECO:0000313" key="4">
    <source>
        <dbReference type="EMBL" id="WVN87038.1"/>
    </source>
</evidence>
<dbReference type="RefSeq" id="XP_066067738.1">
    <property type="nucleotide sequence ID" value="XM_066211641.1"/>
</dbReference>
<feature type="signal peptide" evidence="3">
    <location>
        <begin position="1"/>
        <end position="16"/>
    </location>
</feature>
<feature type="region of interest" description="Disordered" evidence="1">
    <location>
        <begin position="117"/>
        <end position="156"/>
    </location>
</feature>
<reference evidence="4" key="1">
    <citation type="submission" date="2016-06" db="EMBL/GenBank/DDBJ databases">
        <authorList>
            <person name="Cuomo C."/>
            <person name="Litvintseva A."/>
            <person name="Heitman J."/>
            <person name="Chen Y."/>
            <person name="Sun S."/>
            <person name="Springer D."/>
            <person name="Dromer F."/>
            <person name="Young S."/>
            <person name="Zeng Q."/>
            <person name="Chapman S."/>
            <person name="Gujja S."/>
            <person name="Saif S."/>
            <person name="Birren B."/>
        </authorList>
    </citation>
    <scope>NUCLEOTIDE SEQUENCE</scope>
    <source>
        <strain evidence="4">CBS 7841</strain>
    </source>
</reference>
<evidence type="ECO:0008006" key="6">
    <source>
        <dbReference type="Google" id="ProtNLM"/>
    </source>
</evidence>
<organism evidence="4 5">
    <name type="scientific">Cryptococcus depauperatus CBS 7841</name>
    <dbReference type="NCBI Taxonomy" id="1295531"/>
    <lineage>
        <taxon>Eukaryota</taxon>
        <taxon>Fungi</taxon>
        <taxon>Dikarya</taxon>
        <taxon>Basidiomycota</taxon>
        <taxon>Agaricomycotina</taxon>
        <taxon>Tremellomycetes</taxon>
        <taxon>Tremellales</taxon>
        <taxon>Cryptococcaceae</taxon>
        <taxon>Cryptococcus</taxon>
    </lineage>
</organism>
<keyword evidence="2" id="KW-0472">Membrane</keyword>
<evidence type="ECO:0000313" key="5">
    <source>
        <dbReference type="Proteomes" id="UP000094043"/>
    </source>
</evidence>
<dbReference type="EMBL" id="CP143785">
    <property type="protein sequence ID" value="WVN87038.1"/>
    <property type="molecule type" value="Genomic_DNA"/>
</dbReference>
<dbReference type="KEGG" id="cdep:91086426"/>
<keyword evidence="3" id="KW-0732">Signal</keyword>
<keyword evidence="2" id="KW-0812">Transmembrane</keyword>
<feature type="region of interest" description="Disordered" evidence="1">
    <location>
        <begin position="50"/>
        <end position="82"/>
    </location>
</feature>
<evidence type="ECO:0000256" key="3">
    <source>
        <dbReference type="SAM" id="SignalP"/>
    </source>
</evidence>
<evidence type="ECO:0000256" key="1">
    <source>
        <dbReference type="SAM" id="MobiDB-lite"/>
    </source>
</evidence>
<reference evidence="4" key="3">
    <citation type="submission" date="2024-01" db="EMBL/GenBank/DDBJ databases">
        <authorList>
            <person name="Coelho M.A."/>
            <person name="David-Palma M."/>
            <person name="Shea T."/>
            <person name="Sun S."/>
            <person name="Cuomo C.A."/>
            <person name="Heitman J."/>
        </authorList>
    </citation>
    <scope>NUCLEOTIDE SEQUENCE</scope>
    <source>
        <strain evidence="4">CBS 7841</strain>
    </source>
</reference>
<accession>A0AAJ8JRF0</accession>
<proteinExistence type="predicted"/>
<dbReference type="GeneID" id="91086426"/>
<name>A0AAJ8JRF0_9TREE</name>
<dbReference type="AlphaFoldDB" id="A0AAJ8JRF0"/>